<dbReference type="InterPro" id="IPR050319">
    <property type="entry name" value="ABC_transp_ATP-bind"/>
</dbReference>
<dbReference type="Pfam" id="PF08352">
    <property type="entry name" value="oligo_HPY"/>
    <property type="match status" value="1"/>
</dbReference>
<keyword evidence="3" id="KW-0547">Nucleotide-binding</keyword>
<gene>
    <name evidence="6" type="primary">dppD</name>
    <name evidence="6" type="ORF">SOCE836_044250</name>
</gene>
<accession>A0A4P2QQM5</accession>
<dbReference type="Pfam" id="PF00005">
    <property type="entry name" value="ABC_tran"/>
    <property type="match status" value="1"/>
</dbReference>
<dbReference type="GO" id="GO:0005524">
    <property type="term" value="F:ATP binding"/>
    <property type="evidence" value="ECO:0007669"/>
    <property type="project" value="UniProtKB-KW"/>
</dbReference>
<dbReference type="FunFam" id="3.40.50.300:FF:000016">
    <property type="entry name" value="Oligopeptide ABC transporter ATP-binding component"/>
    <property type="match status" value="1"/>
</dbReference>
<dbReference type="PROSITE" id="PS50893">
    <property type="entry name" value="ABC_TRANSPORTER_2"/>
    <property type="match status" value="1"/>
</dbReference>
<evidence type="ECO:0000256" key="4">
    <source>
        <dbReference type="ARBA" id="ARBA00022840"/>
    </source>
</evidence>
<dbReference type="InterPro" id="IPR013563">
    <property type="entry name" value="Oligopep_ABC_C"/>
</dbReference>
<dbReference type="InterPro" id="IPR027417">
    <property type="entry name" value="P-loop_NTPase"/>
</dbReference>
<keyword evidence="4 6" id="KW-0067">ATP-binding</keyword>
<evidence type="ECO:0000256" key="3">
    <source>
        <dbReference type="ARBA" id="ARBA00022741"/>
    </source>
</evidence>
<dbReference type="PANTHER" id="PTHR43776:SF7">
    <property type="entry name" value="D,D-DIPEPTIDE TRANSPORT ATP-BINDING PROTEIN DDPF-RELATED"/>
    <property type="match status" value="1"/>
</dbReference>
<dbReference type="GO" id="GO:0016887">
    <property type="term" value="F:ATP hydrolysis activity"/>
    <property type="evidence" value="ECO:0007669"/>
    <property type="project" value="InterPro"/>
</dbReference>
<proteinExistence type="inferred from homology"/>
<dbReference type="RefSeq" id="WP_129575912.1">
    <property type="nucleotide sequence ID" value="NZ_CP012672.1"/>
</dbReference>
<dbReference type="SMART" id="SM00382">
    <property type="entry name" value="AAA"/>
    <property type="match status" value="1"/>
</dbReference>
<dbReference type="InterPro" id="IPR003439">
    <property type="entry name" value="ABC_transporter-like_ATP-bd"/>
</dbReference>
<dbReference type="GO" id="GO:0015833">
    <property type="term" value="P:peptide transport"/>
    <property type="evidence" value="ECO:0007669"/>
    <property type="project" value="InterPro"/>
</dbReference>
<sequence>MTTPATPPPLLSVRDLKVHFPVRCGLLQRQVGTVRAVDGVSFDVDLGATLGLVGESGCGKSTTGRGILRLVPPTSGSVKVDGREILTLEPRALRKARREMQMIFQDPYASLNPRMTVHDLIAEPLFTHGLASSRDGALREVARLMELVGLSPSYMRRYPHEFSGGQRQRIGIARALALKPKLVIADEPVSALDVSIQAQIVNLLASLQRELSLTYVFVAHDLAVVRHLSSEIAVMYLGRIVERARPDALFRSPQHPYTQALLSAIPIPDPDQERKRRRLTLVGEVPSPLNPPSGCHFHTRCPYAMERCSIEVPPLEERRPGHWAACHLTELPTAPTHP</sequence>
<dbReference type="GO" id="GO:0055085">
    <property type="term" value="P:transmembrane transport"/>
    <property type="evidence" value="ECO:0007669"/>
    <property type="project" value="UniProtKB-ARBA"/>
</dbReference>
<keyword evidence="2" id="KW-0813">Transport</keyword>
<evidence type="ECO:0000313" key="6">
    <source>
        <dbReference type="EMBL" id="AUX32288.1"/>
    </source>
</evidence>
<dbReference type="CDD" id="cd03257">
    <property type="entry name" value="ABC_NikE_OppD_transporters"/>
    <property type="match status" value="1"/>
</dbReference>
<dbReference type="AlphaFoldDB" id="A0A4P2QQM5"/>
<evidence type="ECO:0000256" key="1">
    <source>
        <dbReference type="ARBA" id="ARBA00005417"/>
    </source>
</evidence>
<dbReference type="PROSITE" id="PS00211">
    <property type="entry name" value="ABC_TRANSPORTER_1"/>
    <property type="match status" value="1"/>
</dbReference>
<evidence type="ECO:0000259" key="5">
    <source>
        <dbReference type="PROSITE" id="PS50893"/>
    </source>
</evidence>
<dbReference type="EMBL" id="CP012672">
    <property type="protein sequence ID" value="AUX32288.1"/>
    <property type="molecule type" value="Genomic_DNA"/>
</dbReference>
<evidence type="ECO:0000256" key="2">
    <source>
        <dbReference type="ARBA" id="ARBA00022448"/>
    </source>
</evidence>
<dbReference type="NCBIfam" id="TIGR01727">
    <property type="entry name" value="oligo_HPY"/>
    <property type="match status" value="1"/>
</dbReference>
<dbReference type="InterPro" id="IPR017871">
    <property type="entry name" value="ABC_transporter-like_CS"/>
</dbReference>
<name>A0A4P2QQM5_SORCE</name>
<dbReference type="Proteomes" id="UP000295497">
    <property type="component" value="Chromosome"/>
</dbReference>
<dbReference type="InterPro" id="IPR003593">
    <property type="entry name" value="AAA+_ATPase"/>
</dbReference>
<organism evidence="6 7">
    <name type="scientific">Sorangium cellulosum</name>
    <name type="common">Polyangium cellulosum</name>
    <dbReference type="NCBI Taxonomy" id="56"/>
    <lineage>
        <taxon>Bacteria</taxon>
        <taxon>Pseudomonadati</taxon>
        <taxon>Myxococcota</taxon>
        <taxon>Polyangia</taxon>
        <taxon>Polyangiales</taxon>
        <taxon>Polyangiaceae</taxon>
        <taxon>Sorangium</taxon>
    </lineage>
</organism>
<comment type="similarity">
    <text evidence="1">Belongs to the ABC transporter superfamily.</text>
</comment>
<dbReference type="Gene3D" id="3.40.50.300">
    <property type="entry name" value="P-loop containing nucleotide triphosphate hydrolases"/>
    <property type="match status" value="1"/>
</dbReference>
<dbReference type="SUPFAM" id="SSF52540">
    <property type="entry name" value="P-loop containing nucleoside triphosphate hydrolases"/>
    <property type="match status" value="1"/>
</dbReference>
<protein>
    <submittedName>
        <fullName evidence="6">Peptide ABC transporter ATP-binding protein</fullName>
    </submittedName>
</protein>
<dbReference type="PANTHER" id="PTHR43776">
    <property type="entry name" value="TRANSPORT ATP-BINDING PROTEIN"/>
    <property type="match status" value="1"/>
</dbReference>
<reference evidence="6 7" key="1">
    <citation type="submission" date="2015-09" db="EMBL/GenBank/DDBJ databases">
        <title>Sorangium comparison.</title>
        <authorList>
            <person name="Zaburannyi N."/>
            <person name="Bunk B."/>
            <person name="Overmann J."/>
            <person name="Mueller R."/>
        </authorList>
    </citation>
    <scope>NUCLEOTIDE SEQUENCE [LARGE SCALE GENOMIC DNA]</scope>
    <source>
        <strain evidence="6 7">So ce836</strain>
    </source>
</reference>
<feature type="domain" description="ABC transporter" evidence="5">
    <location>
        <begin position="13"/>
        <end position="262"/>
    </location>
</feature>
<evidence type="ECO:0000313" key="7">
    <source>
        <dbReference type="Proteomes" id="UP000295497"/>
    </source>
</evidence>